<reference evidence="2" key="1">
    <citation type="journal article" date="2020" name="Stud. Mycol.">
        <title>101 Dothideomycetes genomes: a test case for predicting lifestyles and emergence of pathogens.</title>
        <authorList>
            <person name="Haridas S."/>
            <person name="Albert R."/>
            <person name="Binder M."/>
            <person name="Bloem J."/>
            <person name="Labutti K."/>
            <person name="Salamov A."/>
            <person name="Andreopoulos B."/>
            <person name="Baker S."/>
            <person name="Barry K."/>
            <person name="Bills G."/>
            <person name="Bluhm B."/>
            <person name="Cannon C."/>
            <person name="Castanera R."/>
            <person name="Culley D."/>
            <person name="Daum C."/>
            <person name="Ezra D."/>
            <person name="Gonzalez J."/>
            <person name="Henrissat B."/>
            <person name="Kuo A."/>
            <person name="Liang C."/>
            <person name="Lipzen A."/>
            <person name="Lutzoni F."/>
            <person name="Magnuson J."/>
            <person name="Mondo S."/>
            <person name="Nolan M."/>
            <person name="Ohm R."/>
            <person name="Pangilinan J."/>
            <person name="Park H.-J."/>
            <person name="Ramirez L."/>
            <person name="Alfaro M."/>
            <person name="Sun H."/>
            <person name="Tritt A."/>
            <person name="Yoshinaga Y."/>
            <person name="Zwiers L.-H."/>
            <person name="Turgeon B."/>
            <person name="Goodwin S."/>
            <person name="Spatafora J."/>
            <person name="Crous P."/>
            <person name="Grigoriev I."/>
        </authorList>
    </citation>
    <scope>NUCLEOTIDE SEQUENCE</scope>
    <source>
        <strain evidence="2">CBS 116005</strain>
    </source>
</reference>
<evidence type="ECO:0000313" key="3">
    <source>
        <dbReference type="Proteomes" id="UP000799436"/>
    </source>
</evidence>
<dbReference type="EMBL" id="ML995811">
    <property type="protein sequence ID" value="KAF2773246.1"/>
    <property type="molecule type" value="Genomic_DNA"/>
</dbReference>
<keyword evidence="3" id="KW-1185">Reference proteome</keyword>
<dbReference type="AlphaFoldDB" id="A0A6G1LK58"/>
<gene>
    <name evidence="2" type="ORF">EJ03DRAFT_347770</name>
</gene>
<evidence type="ECO:0000313" key="2">
    <source>
        <dbReference type="EMBL" id="KAF2773246.1"/>
    </source>
</evidence>
<feature type="signal peptide" evidence="1">
    <location>
        <begin position="1"/>
        <end position="20"/>
    </location>
</feature>
<organism evidence="2 3">
    <name type="scientific">Teratosphaeria nubilosa</name>
    <dbReference type="NCBI Taxonomy" id="161662"/>
    <lineage>
        <taxon>Eukaryota</taxon>
        <taxon>Fungi</taxon>
        <taxon>Dikarya</taxon>
        <taxon>Ascomycota</taxon>
        <taxon>Pezizomycotina</taxon>
        <taxon>Dothideomycetes</taxon>
        <taxon>Dothideomycetidae</taxon>
        <taxon>Mycosphaerellales</taxon>
        <taxon>Teratosphaeriaceae</taxon>
        <taxon>Teratosphaeria</taxon>
    </lineage>
</organism>
<name>A0A6G1LK58_9PEZI</name>
<accession>A0A6G1LK58</accession>
<feature type="chain" id="PRO_5026082649" description="Rhodanese domain-containing protein" evidence="1">
    <location>
        <begin position="21"/>
        <end position="115"/>
    </location>
</feature>
<keyword evidence="1" id="KW-0732">Signal</keyword>
<dbReference type="OrthoDB" id="428480at2759"/>
<evidence type="ECO:0008006" key="4">
    <source>
        <dbReference type="Google" id="ProtNLM"/>
    </source>
</evidence>
<sequence>MKTLLVTSLFAPFIVGNLLAIPAVPFTSCNTDDVFSIDSVDCIVVDSRFANTTDTAGWTLIPPTLQEFATTFQKDFSDLTARNICLSTSSSTAAASNVIHLTLGNSSEFVDAAGR</sequence>
<proteinExistence type="predicted"/>
<evidence type="ECO:0000256" key="1">
    <source>
        <dbReference type="SAM" id="SignalP"/>
    </source>
</evidence>
<protein>
    <recommendedName>
        <fullName evidence="4">Rhodanese domain-containing protein</fullName>
    </recommendedName>
</protein>
<dbReference type="Proteomes" id="UP000799436">
    <property type="component" value="Unassembled WGS sequence"/>
</dbReference>